<proteinExistence type="predicted"/>
<keyword evidence="2" id="KW-1185">Reference proteome</keyword>
<gene>
    <name evidence="1" type="ORF">PG999_010242</name>
</gene>
<dbReference type="Proteomes" id="UP001392437">
    <property type="component" value="Unassembled WGS sequence"/>
</dbReference>
<comment type="caution">
    <text evidence="1">The sequence shown here is derived from an EMBL/GenBank/DDBJ whole genome shotgun (WGS) entry which is preliminary data.</text>
</comment>
<organism evidence="1 2">
    <name type="scientific">Apiospora kogelbergensis</name>
    <dbReference type="NCBI Taxonomy" id="1337665"/>
    <lineage>
        <taxon>Eukaryota</taxon>
        <taxon>Fungi</taxon>
        <taxon>Dikarya</taxon>
        <taxon>Ascomycota</taxon>
        <taxon>Pezizomycotina</taxon>
        <taxon>Sordariomycetes</taxon>
        <taxon>Xylariomycetidae</taxon>
        <taxon>Amphisphaeriales</taxon>
        <taxon>Apiosporaceae</taxon>
        <taxon>Apiospora</taxon>
    </lineage>
</organism>
<evidence type="ECO:0000313" key="1">
    <source>
        <dbReference type="EMBL" id="KAK8099868.1"/>
    </source>
</evidence>
<accession>A0AAW0QQY2</accession>
<sequence>MAPTLLNLPIELIDMILGNLPPPQAKPIFFWNSGKQPDENRPERLKLVTVSKRWRNSVEALTFREITKICTTHEDIATICSTLGKEGRVNHVRILNTVIVDFSPTECYEAIRAIMTLLGSGRQDPRIQLEIVFRGSGFKGIITTTRISPEDKAKLLRPLPKARVVKSLCFRTCYLPGTSFIAARLAESTPCASRKAFVLTLVRNDLYGQYVFPARNLSQLMKDWHGDSTEHLHLEINRGHEYSKSALRREISSRELTRKLHQISLGLRVLDLERNVGIGIGIFGQGILKGNRAAAEWPLLESFHFDYDQCIIDALDVPRAAVLSRMAWSPSEASRLWPIQERVWEAAAVAAQRMPKLKSMRMRSRSTNSPRLEVRVGDDSVHVVLTWHDDWRDTTDYAPNGDGRWSPTDKFLDAWRDYAAMHESSFKTELLVQGWNAVRKQAALRGMISGI</sequence>
<reference evidence="1 2" key="1">
    <citation type="submission" date="2023-01" db="EMBL/GenBank/DDBJ databases">
        <title>Analysis of 21 Apiospora genomes using comparative genomics revels a genus with tremendous synthesis potential of carbohydrate active enzymes and secondary metabolites.</title>
        <authorList>
            <person name="Sorensen T."/>
        </authorList>
    </citation>
    <scope>NUCLEOTIDE SEQUENCE [LARGE SCALE GENOMIC DNA]</scope>
    <source>
        <strain evidence="1 2">CBS 117206</strain>
    </source>
</reference>
<protein>
    <recommendedName>
        <fullName evidence="3">F-box domain-containing protein</fullName>
    </recommendedName>
</protein>
<evidence type="ECO:0008006" key="3">
    <source>
        <dbReference type="Google" id="ProtNLM"/>
    </source>
</evidence>
<name>A0AAW0QQY2_9PEZI</name>
<dbReference type="AlphaFoldDB" id="A0AAW0QQY2"/>
<evidence type="ECO:0000313" key="2">
    <source>
        <dbReference type="Proteomes" id="UP001392437"/>
    </source>
</evidence>
<dbReference type="EMBL" id="JAQQWP010000009">
    <property type="protein sequence ID" value="KAK8099868.1"/>
    <property type="molecule type" value="Genomic_DNA"/>
</dbReference>